<dbReference type="Proteomes" id="UP001432027">
    <property type="component" value="Unassembled WGS sequence"/>
</dbReference>
<dbReference type="InterPro" id="IPR000609">
    <property type="entry name" value="7TM_GPCR_serpentine_rcpt_Srg"/>
</dbReference>
<sequence length="197" mass="22732">MIRRGFSRRLFLVFIIQFLFFSGVLSSLIPAGVEYDKNGCIADIDFHFQRVIRSIVAFFYCFYVVSSVTLTTMTIRRMREKKKLFQTDGNSHLSLVRYTIYCSFAQMSKGIIQLLSAIGLFVQNETVKILHLNLYYPINSFAINSTLVLLLYFSKSVRRRVLKVYFCKDAVVVKVTSVTSKTEENKPKPVNGFTQIK</sequence>
<evidence type="ECO:0000256" key="7">
    <source>
        <dbReference type="SAM" id="SignalP"/>
    </source>
</evidence>
<accession>A0AAV5SCW6</accession>
<evidence type="ECO:0000256" key="3">
    <source>
        <dbReference type="ARBA" id="ARBA00022692"/>
    </source>
</evidence>
<comment type="similarity">
    <text evidence="2 6">Belongs to the nematode receptor-like protein srg family.</text>
</comment>
<keyword evidence="3 6" id="KW-0812">Transmembrane</keyword>
<feature type="transmembrane region" description="Helical" evidence="6">
    <location>
        <begin position="95"/>
        <end position="122"/>
    </location>
</feature>
<reference evidence="8" key="1">
    <citation type="submission" date="2023-10" db="EMBL/GenBank/DDBJ databases">
        <title>Genome assembly of Pristionchus species.</title>
        <authorList>
            <person name="Yoshida K."/>
            <person name="Sommer R.J."/>
        </authorList>
    </citation>
    <scope>NUCLEOTIDE SEQUENCE</scope>
    <source>
        <strain evidence="8">RS0144</strain>
    </source>
</reference>
<keyword evidence="4 6" id="KW-1133">Transmembrane helix</keyword>
<keyword evidence="9" id="KW-1185">Reference proteome</keyword>
<evidence type="ECO:0000256" key="6">
    <source>
        <dbReference type="RuleBase" id="RU280813"/>
    </source>
</evidence>
<evidence type="ECO:0000256" key="1">
    <source>
        <dbReference type="ARBA" id="ARBA00004141"/>
    </source>
</evidence>
<feature type="transmembrane region" description="Helical" evidence="6">
    <location>
        <begin position="50"/>
        <end position="75"/>
    </location>
</feature>
<dbReference type="GO" id="GO:0016020">
    <property type="term" value="C:membrane"/>
    <property type="evidence" value="ECO:0007669"/>
    <property type="project" value="UniProtKB-SubCell"/>
</dbReference>
<evidence type="ECO:0000256" key="4">
    <source>
        <dbReference type="ARBA" id="ARBA00022989"/>
    </source>
</evidence>
<protein>
    <recommendedName>
        <fullName evidence="6">Serpentine receptor class gamma</fullName>
    </recommendedName>
</protein>
<comment type="caution">
    <text evidence="8">The sequence shown here is derived from an EMBL/GenBank/DDBJ whole genome shotgun (WGS) entry which is preliminary data.</text>
</comment>
<dbReference type="GO" id="GO:0007606">
    <property type="term" value="P:sensory perception of chemical stimulus"/>
    <property type="evidence" value="ECO:0007669"/>
    <property type="project" value="UniProtKB-UniRule"/>
</dbReference>
<feature type="signal peptide" evidence="7">
    <location>
        <begin position="1"/>
        <end position="26"/>
    </location>
</feature>
<dbReference type="AlphaFoldDB" id="A0AAV5SCW6"/>
<proteinExistence type="inferred from homology"/>
<organism evidence="8 9">
    <name type="scientific">Pristionchus entomophagus</name>
    <dbReference type="NCBI Taxonomy" id="358040"/>
    <lineage>
        <taxon>Eukaryota</taxon>
        <taxon>Metazoa</taxon>
        <taxon>Ecdysozoa</taxon>
        <taxon>Nematoda</taxon>
        <taxon>Chromadorea</taxon>
        <taxon>Rhabditida</taxon>
        <taxon>Rhabditina</taxon>
        <taxon>Diplogasteromorpha</taxon>
        <taxon>Diplogasteroidea</taxon>
        <taxon>Neodiplogasteridae</taxon>
        <taxon>Pristionchus</taxon>
    </lineage>
</organism>
<evidence type="ECO:0000256" key="5">
    <source>
        <dbReference type="ARBA" id="ARBA00023136"/>
    </source>
</evidence>
<gene>
    <name evidence="8" type="ORF">PENTCL1PPCAC_2834</name>
</gene>
<name>A0AAV5SCW6_9BILA</name>
<dbReference type="Pfam" id="PF02118">
    <property type="entry name" value="Srg"/>
    <property type="match status" value="1"/>
</dbReference>
<evidence type="ECO:0000313" key="9">
    <source>
        <dbReference type="Proteomes" id="UP001432027"/>
    </source>
</evidence>
<comment type="caution">
    <text evidence="6">Lacks conserved residue(s) required for the propagation of feature annotation.</text>
</comment>
<dbReference type="GO" id="GO:0004888">
    <property type="term" value="F:transmembrane signaling receptor activity"/>
    <property type="evidence" value="ECO:0007669"/>
    <property type="project" value="InterPro"/>
</dbReference>
<keyword evidence="5 6" id="KW-0472">Membrane</keyword>
<dbReference type="EMBL" id="BTSX01000001">
    <property type="protein sequence ID" value="GMS80659.1"/>
    <property type="molecule type" value="Genomic_DNA"/>
</dbReference>
<feature type="chain" id="PRO_5043663610" description="Serpentine receptor class gamma" evidence="7">
    <location>
        <begin position="27"/>
        <end position="197"/>
    </location>
</feature>
<comment type="subcellular location">
    <subcellularLocation>
        <location evidence="1">Membrane</location>
        <topology evidence="1">Multi-pass membrane protein</topology>
    </subcellularLocation>
</comment>
<feature type="transmembrane region" description="Helical" evidence="6">
    <location>
        <begin position="134"/>
        <end position="153"/>
    </location>
</feature>
<evidence type="ECO:0000256" key="2">
    <source>
        <dbReference type="ARBA" id="ARBA00005692"/>
    </source>
</evidence>
<evidence type="ECO:0000313" key="8">
    <source>
        <dbReference type="EMBL" id="GMS80659.1"/>
    </source>
</evidence>
<keyword evidence="7" id="KW-0732">Signal</keyword>